<dbReference type="PATRIC" id="fig|989403.3.peg.1905"/>
<keyword evidence="3" id="KW-0238">DNA-binding</keyword>
<keyword evidence="4" id="KW-0804">Transcription</keyword>
<reference evidence="6 7" key="1">
    <citation type="journal article" date="2016" name="Front. Microbiol.">
        <title>Comparative Genomic Analysis Reveals a Diverse Repertoire of Genes Involved in Prokaryote-Eukaryote Interactions within the Pseudovibrio Genus.</title>
        <authorList>
            <person name="Romano S."/>
            <person name="Fernandez-Guerra A."/>
            <person name="Reen F.J."/>
            <person name="Glockner F.O."/>
            <person name="Crowley S.P."/>
            <person name="O'Sullivan O."/>
            <person name="Cotter P.D."/>
            <person name="Adams C."/>
            <person name="Dobson A.D."/>
            <person name="O'Gara F."/>
        </authorList>
    </citation>
    <scope>NUCLEOTIDE SEQUENCE [LARGE SCALE GENOMIC DNA]</scope>
    <source>
        <strain evidence="6 7">Ad2</strain>
    </source>
</reference>
<dbReference type="EMBL" id="LMCB01000013">
    <property type="protein sequence ID" value="KZL19504.1"/>
    <property type="molecule type" value="Genomic_DNA"/>
</dbReference>
<dbReference type="InterPro" id="IPR050176">
    <property type="entry name" value="LTTR"/>
</dbReference>
<evidence type="ECO:0000256" key="2">
    <source>
        <dbReference type="ARBA" id="ARBA00023015"/>
    </source>
</evidence>
<evidence type="ECO:0000313" key="7">
    <source>
        <dbReference type="Proteomes" id="UP000076577"/>
    </source>
</evidence>
<dbReference type="PANTHER" id="PTHR30579:SF3">
    <property type="entry name" value="TRANSCRIPTIONAL REGULATORY PROTEIN"/>
    <property type="match status" value="1"/>
</dbReference>
<gene>
    <name evidence="6" type="primary">yofA</name>
    <name evidence="6" type="ORF">PsAD2_01782</name>
</gene>
<dbReference type="Gene3D" id="3.40.190.290">
    <property type="match status" value="1"/>
</dbReference>
<organism evidence="6 7">
    <name type="scientific">Pseudovibrio axinellae</name>
    <dbReference type="NCBI Taxonomy" id="989403"/>
    <lineage>
        <taxon>Bacteria</taxon>
        <taxon>Pseudomonadati</taxon>
        <taxon>Pseudomonadota</taxon>
        <taxon>Alphaproteobacteria</taxon>
        <taxon>Hyphomicrobiales</taxon>
        <taxon>Stappiaceae</taxon>
        <taxon>Pseudovibrio</taxon>
    </lineage>
</organism>
<feature type="domain" description="HTH lysR-type" evidence="5">
    <location>
        <begin position="32"/>
        <end position="89"/>
    </location>
</feature>
<dbReference type="PANTHER" id="PTHR30579">
    <property type="entry name" value="TRANSCRIPTIONAL REGULATOR"/>
    <property type="match status" value="1"/>
</dbReference>
<dbReference type="SUPFAM" id="SSF46785">
    <property type="entry name" value="Winged helix' DNA-binding domain"/>
    <property type="match status" value="1"/>
</dbReference>
<dbReference type="InterPro" id="IPR036390">
    <property type="entry name" value="WH_DNA-bd_sf"/>
</dbReference>
<dbReference type="SUPFAM" id="SSF53850">
    <property type="entry name" value="Periplasmic binding protein-like II"/>
    <property type="match status" value="1"/>
</dbReference>
<protein>
    <submittedName>
        <fullName evidence="6">HTH-type transcriptional regulator YofA</fullName>
    </submittedName>
</protein>
<keyword evidence="7" id="KW-1185">Reference proteome</keyword>
<accession>A0A165Z4K8</accession>
<evidence type="ECO:0000259" key="5">
    <source>
        <dbReference type="PROSITE" id="PS50931"/>
    </source>
</evidence>
<dbReference type="GO" id="GO:0003700">
    <property type="term" value="F:DNA-binding transcription factor activity"/>
    <property type="evidence" value="ECO:0007669"/>
    <property type="project" value="InterPro"/>
</dbReference>
<comment type="similarity">
    <text evidence="1">Belongs to the LysR transcriptional regulatory family.</text>
</comment>
<evidence type="ECO:0000256" key="1">
    <source>
        <dbReference type="ARBA" id="ARBA00009437"/>
    </source>
</evidence>
<dbReference type="InterPro" id="IPR005119">
    <property type="entry name" value="LysR_subst-bd"/>
</dbReference>
<dbReference type="InterPro" id="IPR000847">
    <property type="entry name" value="LysR_HTH_N"/>
</dbReference>
<dbReference type="PROSITE" id="PS50931">
    <property type="entry name" value="HTH_LYSR"/>
    <property type="match status" value="1"/>
</dbReference>
<dbReference type="Proteomes" id="UP000076577">
    <property type="component" value="Unassembled WGS sequence"/>
</dbReference>
<dbReference type="InterPro" id="IPR036388">
    <property type="entry name" value="WH-like_DNA-bd_sf"/>
</dbReference>
<dbReference type="STRING" id="989403.SAMN05421798_102343"/>
<evidence type="ECO:0000313" key="6">
    <source>
        <dbReference type="EMBL" id="KZL19504.1"/>
    </source>
</evidence>
<dbReference type="AlphaFoldDB" id="A0A165Z4K8"/>
<dbReference type="Pfam" id="PF00126">
    <property type="entry name" value="HTH_1"/>
    <property type="match status" value="1"/>
</dbReference>
<evidence type="ECO:0000256" key="4">
    <source>
        <dbReference type="ARBA" id="ARBA00023163"/>
    </source>
</evidence>
<comment type="caution">
    <text evidence="6">The sequence shown here is derived from an EMBL/GenBank/DDBJ whole genome shotgun (WGS) entry which is preliminary data.</text>
</comment>
<sequence length="329" mass="36205">MPLKSWHIPKMEKMDNIENQLSIIGKQLPHDLLWDDIKAFLAVARTGTLSASAQLLNLGVATLSRRVDRLEKVLKIPLFVRHQSGYRLTEDGRDLLEKAEVMEAAALALAAGASAATGVSGKLRLATAANLATGMILPALPKFRANYPDLLVEVVTDINSVNLHRRDADLAIRMVKPERGNLILRRLGTLGYGLYSNSEYALKRKEQIDYGSFENDEFISWCEAQSHLPAAQWVERVLRSRQPAVTTSSLATQVAAAKAGLGLAVLPHYLASKAGLTCLVPDIGVEQPIYLVIQSDLAQSRRVRVLADFLSDLVIKNRTKLSDPPEKQQ</sequence>
<name>A0A165Z4K8_9HYPH</name>
<evidence type="ECO:0000256" key="3">
    <source>
        <dbReference type="ARBA" id="ARBA00023125"/>
    </source>
</evidence>
<dbReference type="GO" id="GO:0003677">
    <property type="term" value="F:DNA binding"/>
    <property type="evidence" value="ECO:0007669"/>
    <property type="project" value="UniProtKB-KW"/>
</dbReference>
<keyword evidence="2" id="KW-0805">Transcription regulation</keyword>
<dbReference type="Gene3D" id="1.10.10.10">
    <property type="entry name" value="Winged helix-like DNA-binding domain superfamily/Winged helix DNA-binding domain"/>
    <property type="match status" value="1"/>
</dbReference>
<proteinExistence type="inferred from homology"/>
<dbReference type="Pfam" id="PF03466">
    <property type="entry name" value="LysR_substrate"/>
    <property type="match status" value="1"/>
</dbReference>